<gene>
    <name evidence="1" type="ORF">LVIROSA_LOCUS6391</name>
</gene>
<dbReference type="EMBL" id="CAKMRJ010000113">
    <property type="protein sequence ID" value="CAH1418818.1"/>
    <property type="molecule type" value="Genomic_DNA"/>
</dbReference>
<reference evidence="1 2" key="1">
    <citation type="submission" date="2022-01" db="EMBL/GenBank/DDBJ databases">
        <authorList>
            <person name="Xiong W."/>
            <person name="Schranz E."/>
        </authorList>
    </citation>
    <scope>NUCLEOTIDE SEQUENCE [LARGE SCALE GENOMIC DNA]</scope>
</reference>
<dbReference type="AlphaFoldDB" id="A0AAU9M2H1"/>
<comment type="caution">
    <text evidence="1">The sequence shown here is derived from an EMBL/GenBank/DDBJ whole genome shotgun (WGS) entry which is preliminary data.</text>
</comment>
<accession>A0AAU9M2H1</accession>
<dbReference type="Proteomes" id="UP001157418">
    <property type="component" value="Unassembled WGS sequence"/>
</dbReference>
<name>A0AAU9M2H1_9ASTR</name>
<proteinExistence type="predicted"/>
<evidence type="ECO:0000313" key="1">
    <source>
        <dbReference type="EMBL" id="CAH1418818.1"/>
    </source>
</evidence>
<sequence>MSRSADLTLIEGEVDENEMFYIVVGGHDCKRIICGLGSYDMSTFLEKSSQMCTSPNTSSAKHHLETKIRRLEEIIEQRRMDLNDVKSMVNDMRNIINE</sequence>
<keyword evidence="2" id="KW-1185">Reference proteome</keyword>
<evidence type="ECO:0000313" key="2">
    <source>
        <dbReference type="Proteomes" id="UP001157418"/>
    </source>
</evidence>
<organism evidence="1 2">
    <name type="scientific">Lactuca virosa</name>
    <dbReference type="NCBI Taxonomy" id="75947"/>
    <lineage>
        <taxon>Eukaryota</taxon>
        <taxon>Viridiplantae</taxon>
        <taxon>Streptophyta</taxon>
        <taxon>Embryophyta</taxon>
        <taxon>Tracheophyta</taxon>
        <taxon>Spermatophyta</taxon>
        <taxon>Magnoliopsida</taxon>
        <taxon>eudicotyledons</taxon>
        <taxon>Gunneridae</taxon>
        <taxon>Pentapetalae</taxon>
        <taxon>asterids</taxon>
        <taxon>campanulids</taxon>
        <taxon>Asterales</taxon>
        <taxon>Asteraceae</taxon>
        <taxon>Cichorioideae</taxon>
        <taxon>Cichorieae</taxon>
        <taxon>Lactucinae</taxon>
        <taxon>Lactuca</taxon>
    </lineage>
</organism>
<protein>
    <submittedName>
        <fullName evidence="1">Uncharacterized protein</fullName>
    </submittedName>
</protein>